<dbReference type="InterPro" id="IPR045871">
    <property type="entry name" value="AHP1-5/YPD1"/>
</dbReference>
<dbReference type="EMBL" id="JH711578">
    <property type="protein sequence ID" value="EIW81281.1"/>
    <property type="molecule type" value="Genomic_DNA"/>
</dbReference>
<name>A0A5M3MRV7_CONPW</name>
<proteinExistence type="predicted"/>
<dbReference type="CDD" id="cd00088">
    <property type="entry name" value="HPT"/>
    <property type="match status" value="1"/>
</dbReference>
<dbReference type="KEGG" id="cput:CONPUDRAFT_82281"/>
<dbReference type="OMA" id="DHIDMET"/>
<comment type="caution">
    <text evidence="4">The sequence shown here is derived from an EMBL/GenBank/DDBJ whole genome shotgun (WGS) entry which is preliminary data.</text>
</comment>
<evidence type="ECO:0000313" key="5">
    <source>
        <dbReference type="Proteomes" id="UP000053558"/>
    </source>
</evidence>
<feature type="compositionally biased region" description="Acidic residues" evidence="2">
    <location>
        <begin position="79"/>
        <end position="98"/>
    </location>
</feature>
<dbReference type="InterPro" id="IPR036641">
    <property type="entry name" value="HPT_dom_sf"/>
</dbReference>
<feature type="modified residue" description="Phosphohistidine" evidence="1">
    <location>
        <position position="158"/>
    </location>
</feature>
<feature type="region of interest" description="Disordered" evidence="2">
    <location>
        <begin position="1"/>
        <end position="106"/>
    </location>
</feature>
<keyword evidence="5" id="KW-1185">Reference proteome</keyword>
<dbReference type="GO" id="GO:0005634">
    <property type="term" value="C:nucleus"/>
    <property type="evidence" value="ECO:0007669"/>
    <property type="project" value="TreeGrafter"/>
</dbReference>
<dbReference type="RefSeq" id="XP_007768658.1">
    <property type="nucleotide sequence ID" value="XM_007770468.1"/>
</dbReference>
<evidence type="ECO:0000256" key="1">
    <source>
        <dbReference type="PROSITE-ProRule" id="PRU00110"/>
    </source>
</evidence>
<feature type="domain" description="HPt" evidence="3">
    <location>
        <begin position="119"/>
        <end position="222"/>
    </location>
</feature>
<dbReference type="Gene3D" id="1.20.120.160">
    <property type="entry name" value="HPT domain"/>
    <property type="match status" value="1"/>
</dbReference>
<dbReference type="SUPFAM" id="SSF47226">
    <property type="entry name" value="Histidine-containing phosphotransfer domain, HPT domain"/>
    <property type="match status" value="1"/>
</dbReference>
<evidence type="ECO:0000259" key="3">
    <source>
        <dbReference type="PROSITE" id="PS50894"/>
    </source>
</evidence>
<gene>
    <name evidence="4" type="ORF">CONPUDRAFT_82281</name>
</gene>
<dbReference type="PANTHER" id="PTHR28242:SF52">
    <property type="entry name" value="PHOSPHORELAY INTERMEDIATE PROTEIN YPD1"/>
    <property type="match status" value="1"/>
</dbReference>
<dbReference type="SMART" id="SM00073">
    <property type="entry name" value="HPT"/>
    <property type="match status" value="1"/>
</dbReference>
<keyword evidence="1" id="KW-0597">Phosphoprotein</keyword>
<sequence length="235" mass="25783">MTSPTLTTTRTADKEQPRSPSPADDAASTRSVSVPPERGPSGSPHVSRAVSAEPNPPIAKLASAKPASAVADPVKEQSTEEEPDDTKATEEEEEVDETGGDHIDMETFEQILELDEDEERSFSRGMVWEYFDQAQATFGQMDEAYKKDDTAELSRLGHFLKGSSAALGLAKLQASCEKIQHYGQLQDHDSPSKGLLAKSEALEKIRPLLSSVKVEYIVAEKWLKNWYAKNSTEDT</sequence>
<organism evidence="4 5">
    <name type="scientific">Coniophora puteana (strain RWD-64-598)</name>
    <name type="common">Brown rot fungus</name>
    <dbReference type="NCBI Taxonomy" id="741705"/>
    <lineage>
        <taxon>Eukaryota</taxon>
        <taxon>Fungi</taxon>
        <taxon>Dikarya</taxon>
        <taxon>Basidiomycota</taxon>
        <taxon>Agaricomycotina</taxon>
        <taxon>Agaricomycetes</taxon>
        <taxon>Agaricomycetidae</taxon>
        <taxon>Boletales</taxon>
        <taxon>Coniophorineae</taxon>
        <taxon>Coniophoraceae</taxon>
        <taxon>Coniophora</taxon>
    </lineage>
</organism>
<evidence type="ECO:0000256" key="2">
    <source>
        <dbReference type="SAM" id="MobiDB-lite"/>
    </source>
</evidence>
<accession>A0A5M3MRV7</accession>
<dbReference type="InterPro" id="IPR008207">
    <property type="entry name" value="Sig_transdc_His_kin_Hpt_dom"/>
</dbReference>
<dbReference type="AlphaFoldDB" id="A0A5M3MRV7"/>
<feature type="compositionally biased region" description="Polar residues" evidence="2">
    <location>
        <begin position="1"/>
        <end position="10"/>
    </location>
</feature>
<dbReference type="GO" id="GO:0005737">
    <property type="term" value="C:cytoplasm"/>
    <property type="evidence" value="ECO:0007669"/>
    <property type="project" value="TreeGrafter"/>
</dbReference>
<dbReference type="GO" id="GO:0043424">
    <property type="term" value="F:protein histidine kinase binding"/>
    <property type="evidence" value="ECO:0007669"/>
    <property type="project" value="InterPro"/>
</dbReference>
<dbReference type="Proteomes" id="UP000053558">
    <property type="component" value="Unassembled WGS sequence"/>
</dbReference>
<evidence type="ECO:0000313" key="4">
    <source>
        <dbReference type="EMBL" id="EIW81281.1"/>
    </source>
</evidence>
<dbReference type="PROSITE" id="PS50894">
    <property type="entry name" value="HPT"/>
    <property type="match status" value="1"/>
</dbReference>
<dbReference type="GO" id="GO:0000160">
    <property type="term" value="P:phosphorelay signal transduction system"/>
    <property type="evidence" value="ECO:0007669"/>
    <property type="project" value="InterPro"/>
</dbReference>
<dbReference type="GeneID" id="19210392"/>
<dbReference type="Pfam" id="PF01627">
    <property type="entry name" value="Hpt"/>
    <property type="match status" value="1"/>
</dbReference>
<reference evidence="5" key="1">
    <citation type="journal article" date="2012" name="Science">
        <title>The Paleozoic origin of enzymatic lignin decomposition reconstructed from 31 fungal genomes.</title>
        <authorList>
            <person name="Floudas D."/>
            <person name="Binder M."/>
            <person name="Riley R."/>
            <person name="Barry K."/>
            <person name="Blanchette R.A."/>
            <person name="Henrissat B."/>
            <person name="Martinez A.T."/>
            <person name="Otillar R."/>
            <person name="Spatafora J.W."/>
            <person name="Yadav J.S."/>
            <person name="Aerts A."/>
            <person name="Benoit I."/>
            <person name="Boyd A."/>
            <person name="Carlson A."/>
            <person name="Copeland A."/>
            <person name="Coutinho P.M."/>
            <person name="de Vries R.P."/>
            <person name="Ferreira P."/>
            <person name="Findley K."/>
            <person name="Foster B."/>
            <person name="Gaskell J."/>
            <person name="Glotzer D."/>
            <person name="Gorecki P."/>
            <person name="Heitman J."/>
            <person name="Hesse C."/>
            <person name="Hori C."/>
            <person name="Igarashi K."/>
            <person name="Jurgens J.A."/>
            <person name="Kallen N."/>
            <person name="Kersten P."/>
            <person name="Kohler A."/>
            <person name="Kuees U."/>
            <person name="Kumar T.K.A."/>
            <person name="Kuo A."/>
            <person name="LaButti K."/>
            <person name="Larrondo L.F."/>
            <person name="Lindquist E."/>
            <person name="Ling A."/>
            <person name="Lombard V."/>
            <person name="Lucas S."/>
            <person name="Lundell T."/>
            <person name="Martin R."/>
            <person name="McLaughlin D.J."/>
            <person name="Morgenstern I."/>
            <person name="Morin E."/>
            <person name="Murat C."/>
            <person name="Nagy L.G."/>
            <person name="Nolan M."/>
            <person name="Ohm R.A."/>
            <person name="Patyshakuliyeva A."/>
            <person name="Rokas A."/>
            <person name="Ruiz-Duenas F.J."/>
            <person name="Sabat G."/>
            <person name="Salamov A."/>
            <person name="Samejima M."/>
            <person name="Schmutz J."/>
            <person name="Slot J.C."/>
            <person name="St John F."/>
            <person name="Stenlid J."/>
            <person name="Sun H."/>
            <person name="Sun S."/>
            <person name="Syed K."/>
            <person name="Tsang A."/>
            <person name="Wiebenga A."/>
            <person name="Young D."/>
            <person name="Pisabarro A."/>
            <person name="Eastwood D.C."/>
            <person name="Martin F."/>
            <person name="Cullen D."/>
            <person name="Grigoriev I.V."/>
            <person name="Hibbett D.S."/>
        </authorList>
    </citation>
    <scope>NUCLEOTIDE SEQUENCE [LARGE SCALE GENOMIC DNA]</scope>
    <source>
        <strain evidence="5">RWD-64-598 SS2</strain>
    </source>
</reference>
<dbReference type="GO" id="GO:0009927">
    <property type="term" value="F:histidine phosphotransfer kinase activity"/>
    <property type="evidence" value="ECO:0007669"/>
    <property type="project" value="InterPro"/>
</dbReference>
<dbReference type="OrthoDB" id="1673781at2759"/>
<dbReference type="PANTHER" id="PTHR28242">
    <property type="entry name" value="PHOSPHORELAY INTERMEDIATE PROTEIN YPD1"/>
    <property type="match status" value="1"/>
</dbReference>
<protein>
    <submittedName>
        <fullName evidence="4">Histidine-phosphotransfer domain HPT domain-containing protein</fullName>
    </submittedName>
</protein>